<comment type="caution">
    <text evidence="1">The sequence shown here is derived from an EMBL/GenBank/DDBJ whole genome shotgun (WGS) entry which is preliminary data.</text>
</comment>
<dbReference type="PROSITE" id="PS51257">
    <property type="entry name" value="PROKAR_LIPOPROTEIN"/>
    <property type="match status" value="1"/>
</dbReference>
<organism evidence="1">
    <name type="scientific">bioreactor metagenome</name>
    <dbReference type="NCBI Taxonomy" id="1076179"/>
    <lineage>
        <taxon>unclassified sequences</taxon>
        <taxon>metagenomes</taxon>
        <taxon>ecological metagenomes</taxon>
    </lineage>
</organism>
<gene>
    <name evidence="1" type="ORF">SDC9_122050</name>
</gene>
<dbReference type="EMBL" id="VSSQ01026376">
    <property type="protein sequence ID" value="MPM75059.1"/>
    <property type="molecule type" value="Genomic_DNA"/>
</dbReference>
<dbReference type="InterPro" id="IPR026403">
    <property type="entry name" value="Lipo_with_rSAM"/>
</dbReference>
<sequence>MKRIALKTYAKILTAFFTLLGTITGCDYFEPRCEYGTPSADFVFKGKVVDKSSQKPITDIRIIHKTGYAPANDTVKTNANGEFELKFNDFPGGDHWIYAEDLDGTENGGLYDSDSLTVNSSQMKRIKKGDGSWYQGAFEKTDANFSLQKSDKKE</sequence>
<name>A0A645CDP5_9ZZZZ</name>
<dbReference type="NCBIfam" id="TIGR04134">
    <property type="entry name" value="lipo_with_rSAM"/>
    <property type="match status" value="1"/>
</dbReference>
<reference evidence="1" key="1">
    <citation type="submission" date="2019-08" db="EMBL/GenBank/DDBJ databases">
        <authorList>
            <person name="Kucharzyk K."/>
            <person name="Murdoch R.W."/>
            <person name="Higgins S."/>
            <person name="Loffler F."/>
        </authorList>
    </citation>
    <scope>NUCLEOTIDE SEQUENCE</scope>
</reference>
<evidence type="ECO:0008006" key="2">
    <source>
        <dbReference type="Google" id="ProtNLM"/>
    </source>
</evidence>
<evidence type="ECO:0000313" key="1">
    <source>
        <dbReference type="EMBL" id="MPM75059.1"/>
    </source>
</evidence>
<proteinExistence type="predicted"/>
<accession>A0A645CDP5</accession>
<protein>
    <recommendedName>
        <fullName evidence="2">Lipoprotein</fullName>
    </recommendedName>
</protein>
<dbReference type="AlphaFoldDB" id="A0A645CDP5"/>